<dbReference type="PANTHER" id="PTHR42810">
    <property type="entry name" value="PURINE PERMEASE C1399.01C-RELATED"/>
    <property type="match status" value="1"/>
</dbReference>
<dbReference type="InterPro" id="IPR006043">
    <property type="entry name" value="NCS2"/>
</dbReference>
<feature type="transmembrane region" description="Helical" evidence="9">
    <location>
        <begin position="56"/>
        <end position="75"/>
    </location>
</feature>
<dbReference type="GO" id="GO:0005886">
    <property type="term" value="C:plasma membrane"/>
    <property type="evidence" value="ECO:0007669"/>
    <property type="project" value="UniProtKB-SubCell"/>
</dbReference>
<accession>Q8FN80</accession>
<feature type="domain" description="Oxo-4-hydroxy-4-carboxy-5-ureidoimidazoline decarboxylase" evidence="10">
    <location>
        <begin position="463"/>
        <end position="619"/>
    </location>
</feature>
<evidence type="ECO:0000256" key="5">
    <source>
        <dbReference type="ARBA" id="ARBA00022631"/>
    </source>
</evidence>
<feature type="transmembrane region" description="Helical" evidence="9">
    <location>
        <begin position="144"/>
        <end position="165"/>
    </location>
</feature>
<dbReference type="InterPro" id="IPR017588">
    <property type="entry name" value="UacT-like"/>
</dbReference>
<keyword evidence="7 9" id="KW-1133">Transmembrane helix</keyword>
<dbReference type="InterPro" id="IPR036778">
    <property type="entry name" value="OHCU_decarboxylase_sf"/>
</dbReference>
<keyword evidence="4" id="KW-1003">Cell membrane</keyword>
<dbReference type="GO" id="GO:0006144">
    <property type="term" value="P:purine nucleobase metabolic process"/>
    <property type="evidence" value="ECO:0007669"/>
    <property type="project" value="UniProtKB-KW"/>
</dbReference>
<dbReference type="NCBIfam" id="NF037981">
    <property type="entry name" value="NCS2_1"/>
    <property type="match status" value="1"/>
</dbReference>
<feature type="transmembrane region" description="Helical" evidence="9">
    <location>
        <begin position="22"/>
        <end position="44"/>
    </location>
</feature>
<protein>
    <submittedName>
        <fullName evidence="11">Putative purine permease</fullName>
    </submittedName>
</protein>
<feature type="transmembrane region" description="Helical" evidence="9">
    <location>
        <begin position="250"/>
        <end position="273"/>
    </location>
</feature>
<feature type="transmembrane region" description="Helical" evidence="9">
    <location>
        <begin position="357"/>
        <end position="374"/>
    </location>
</feature>
<keyword evidence="3" id="KW-0813">Transport</keyword>
<sequence>MTTQTPIRTVHPVDQVPPAPKLAALGLQHVLAFYAGAVIVPLLIAQSLNLDAATTIHLINADLLTCGIATLIQSVGIGRHIGVRLPIVQGVTTTAVAPIIAIGLGVTDGEGGVASLPAIYGAVIVAGLFTFFAAPVFTRFLRFFPPVVTGTVLLVMGTSLLSVSANDFVNYADGVPAARDLAYGFGTLLIIILAQRFLRGFLGTLAVLLGLVVGTVTALLLGDANLDEVSNADAFGITTPFYFGLPEFNLVAIFSMIIVMIITMVETTGDVFATGEIVRKRTRRYDITRALRADGLSTFIGGIMNSFPYTCFAQNVGLVRITGVKSRWVAASAAVFMIILGVLPKAGAIVASIPSPVLGGASLALFANVAWVGLQTIAKSDLRDSRNAVIVTSALGLAMLVTFRPDIAQAFPEWARIFVSSGMSVGAITAIILNLLFFHVGRQTGANVAVSGSGEKLTLDQINAMDREQFVDTLSPLFNSRTWPLEIAWESRPFANVTALREAIQISVLTAPLEAREDLIHDYPDMAQLLLADQDEAAEISRDRGSIGLEELDDVDRDKLLTVTSNYRDRFGMPYVAYYDTTDTVDDVVAEGLRRLDNSDEQEHRQALSEIIEIANDRFDIVLEDANPARTAFDRKFTDTDFMS</sequence>
<proteinExistence type="inferred from homology"/>
<dbReference type="eggNOG" id="COG3195">
    <property type="taxonomic scope" value="Bacteria"/>
</dbReference>
<evidence type="ECO:0000256" key="4">
    <source>
        <dbReference type="ARBA" id="ARBA00022475"/>
    </source>
</evidence>
<evidence type="ECO:0000256" key="6">
    <source>
        <dbReference type="ARBA" id="ARBA00022692"/>
    </source>
</evidence>
<keyword evidence="5" id="KW-0659">Purine metabolism</keyword>
<evidence type="ECO:0000256" key="3">
    <source>
        <dbReference type="ARBA" id="ARBA00022448"/>
    </source>
</evidence>
<feature type="transmembrane region" description="Helical" evidence="9">
    <location>
        <begin position="201"/>
        <end position="221"/>
    </location>
</feature>
<dbReference type="NCBIfam" id="TIGR00801">
    <property type="entry name" value="ncs2"/>
    <property type="match status" value="1"/>
</dbReference>
<dbReference type="EMBL" id="BA000035">
    <property type="protein sequence ID" value="BAC19077.1"/>
    <property type="molecule type" value="Genomic_DNA"/>
</dbReference>
<evidence type="ECO:0000259" key="10">
    <source>
        <dbReference type="Pfam" id="PF09349"/>
    </source>
</evidence>
<name>Q8FN80_COREF</name>
<organism evidence="11 12">
    <name type="scientific">Corynebacterium efficiens (strain DSM 44549 / YS-314 / AJ 12310 / JCM 11189 / NBRC 100395)</name>
    <dbReference type="NCBI Taxonomy" id="196164"/>
    <lineage>
        <taxon>Bacteria</taxon>
        <taxon>Bacillati</taxon>
        <taxon>Actinomycetota</taxon>
        <taxon>Actinomycetes</taxon>
        <taxon>Mycobacteriales</taxon>
        <taxon>Corynebacteriaceae</taxon>
        <taxon>Corynebacterium</taxon>
    </lineage>
</organism>
<dbReference type="STRING" id="196164.gene:10742698"/>
<feature type="transmembrane region" description="Helical" evidence="9">
    <location>
        <begin position="415"/>
        <end position="437"/>
    </location>
</feature>
<dbReference type="PROSITE" id="PS01116">
    <property type="entry name" value="XANTH_URACIL_PERMASE"/>
    <property type="match status" value="1"/>
</dbReference>
<comment type="similarity">
    <text evidence="2">Belongs to the nucleobase:cation symporter-2 (NCS2) (TC 2.A.40) family.</text>
</comment>
<feature type="transmembrane region" description="Helical" evidence="9">
    <location>
        <begin position="386"/>
        <end position="403"/>
    </location>
</feature>
<reference evidence="11 12" key="1">
    <citation type="journal article" date="2003" name="Genome Res.">
        <title>Comparative complete genome sequence analysis of the amino acid replacements responsible for the thermostability of Corynebacterium efficiens.</title>
        <authorList>
            <person name="Nishio Y."/>
            <person name="Nakamura Y."/>
            <person name="Kawarabayasi Y."/>
            <person name="Usuda Y."/>
            <person name="Kimura E."/>
            <person name="Sugimoto S."/>
            <person name="Matsui K."/>
            <person name="Yamagishi A."/>
            <person name="Kikuchi H."/>
            <person name="Ikeo K."/>
            <person name="Gojobori T."/>
        </authorList>
    </citation>
    <scope>NUCLEOTIDE SEQUENCE [LARGE SCALE GENOMIC DNA]</scope>
    <source>
        <strain evidence="12">DSM 44549 / YS-314 / AJ 12310 / JCM 11189 / NBRC 100395</strain>
    </source>
</reference>
<dbReference type="RefSeq" id="WP_011075843.1">
    <property type="nucleotide sequence ID" value="NC_004369.1"/>
</dbReference>
<evidence type="ECO:0000313" key="12">
    <source>
        <dbReference type="Proteomes" id="UP000001409"/>
    </source>
</evidence>
<evidence type="ECO:0000313" key="11">
    <source>
        <dbReference type="EMBL" id="BAC19077.1"/>
    </source>
</evidence>
<evidence type="ECO:0000256" key="1">
    <source>
        <dbReference type="ARBA" id="ARBA00004651"/>
    </source>
</evidence>
<evidence type="ECO:0000256" key="7">
    <source>
        <dbReference type="ARBA" id="ARBA00022989"/>
    </source>
</evidence>
<evidence type="ECO:0000256" key="8">
    <source>
        <dbReference type="ARBA" id="ARBA00023136"/>
    </source>
</evidence>
<evidence type="ECO:0000256" key="9">
    <source>
        <dbReference type="SAM" id="Phobius"/>
    </source>
</evidence>
<comment type="subcellular location">
    <subcellularLocation>
        <location evidence="1">Cell membrane</location>
        <topology evidence="1">Multi-pass membrane protein</topology>
    </subcellularLocation>
</comment>
<dbReference type="Proteomes" id="UP000001409">
    <property type="component" value="Chromosome"/>
</dbReference>
<feature type="transmembrane region" description="Helical" evidence="9">
    <location>
        <begin position="328"/>
        <end position="351"/>
    </location>
</feature>
<dbReference type="Pfam" id="PF09349">
    <property type="entry name" value="OHCU_decarbox"/>
    <property type="match status" value="1"/>
</dbReference>
<feature type="transmembrane region" description="Helical" evidence="9">
    <location>
        <begin position="118"/>
        <end position="137"/>
    </location>
</feature>
<dbReference type="Gene3D" id="1.10.3330.10">
    <property type="entry name" value="Oxo-4-hydroxy-4-carboxy-5-ureidoimidazoline decarboxylase"/>
    <property type="match status" value="1"/>
</dbReference>
<dbReference type="SUPFAM" id="SSF158694">
    <property type="entry name" value="UraD-Like"/>
    <property type="match status" value="1"/>
</dbReference>
<dbReference type="InterPro" id="IPR018020">
    <property type="entry name" value="OHCU_decarboxylase"/>
</dbReference>
<keyword evidence="6 9" id="KW-0812">Transmembrane</keyword>
<dbReference type="AlphaFoldDB" id="Q8FN80"/>
<feature type="transmembrane region" description="Helical" evidence="9">
    <location>
        <begin position="177"/>
        <end position="194"/>
    </location>
</feature>
<dbReference type="GO" id="GO:0042907">
    <property type="term" value="F:xanthine transmembrane transporter activity"/>
    <property type="evidence" value="ECO:0007669"/>
    <property type="project" value="TreeGrafter"/>
</dbReference>
<dbReference type="InterPro" id="IPR006042">
    <property type="entry name" value="Xan_ur_permease"/>
</dbReference>
<dbReference type="PANTHER" id="PTHR42810:SF4">
    <property type="entry name" value="URIC ACID TRANSPORTER UACT"/>
    <property type="match status" value="1"/>
</dbReference>
<dbReference type="KEGG" id="cef:CE2267"/>
<dbReference type="NCBIfam" id="TIGR03173">
    <property type="entry name" value="pbuX"/>
    <property type="match status" value="1"/>
</dbReference>
<feature type="transmembrane region" description="Helical" evidence="9">
    <location>
        <begin position="87"/>
        <end position="106"/>
    </location>
</feature>
<dbReference type="eggNOG" id="COG2233">
    <property type="taxonomic scope" value="Bacteria"/>
</dbReference>
<dbReference type="Pfam" id="PF00860">
    <property type="entry name" value="Xan_ur_permease"/>
    <property type="match status" value="1"/>
</dbReference>
<evidence type="ECO:0000256" key="2">
    <source>
        <dbReference type="ARBA" id="ARBA00008821"/>
    </source>
</evidence>
<keyword evidence="8 9" id="KW-0472">Membrane</keyword>
<keyword evidence="12" id="KW-1185">Reference proteome</keyword>
<dbReference type="HOGENOM" id="CLU_017959_8_2_11"/>